<dbReference type="PATRIC" id="fig|544718.43.peg.1625"/>
<evidence type="ECO:0000313" key="3">
    <source>
        <dbReference type="EMBL" id="TLS71131.1"/>
    </source>
</evidence>
<gene>
    <name evidence="2" type="ORF">AAX29_01766</name>
    <name evidence="3" type="ORF">FE246_09210</name>
</gene>
<evidence type="ECO:0000256" key="1">
    <source>
        <dbReference type="SAM" id="Coils"/>
    </source>
</evidence>
<dbReference type="EMBL" id="LCUJ01000008">
    <property type="protein sequence ID" value="OCL97910.1"/>
    <property type="molecule type" value="Genomic_DNA"/>
</dbReference>
<name>A0A1C0B1M5_9BACT</name>
<organism evidence="3 5">
    <name type="scientific">Aliarcobacter thereius</name>
    <dbReference type="NCBI Taxonomy" id="544718"/>
    <lineage>
        <taxon>Bacteria</taxon>
        <taxon>Pseudomonadati</taxon>
        <taxon>Campylobacterota</taxon>
        <taxon>Epsilonproteobacteria</taxon>
        <taxon>Campylobacterales</taxon>
        <taxon>Arcobacteraceae</taxon>
        <taxon>Aliarcobacter</taxon>
    </lineage>
</organism>
<dbReference type="STRING" id="544718.AAX25_01660"/>
<reference evidence="2" key="2">
    <citation type="submission" date="2015-05" db="EMBL/GenBank/DDBJ databases">
        <authorList>
            <person name="Wang D.B."/>
            <person name="Wang M."/>
        </authorList>
    </citation>
    <scope>NUCLEOTIDE SEQUENCE [LARGE SCALE GENOMIC DNA]</scope>
    <source>
        <strain evidence="2">DU22</strain>
    </source>
</reference>
<feature type="coiled-coil region" evidence="1">
    <location>
        <begin position="31"/>
        <end position="61"/>
    </location>
</feature>
<reference evidence="3 5" key="3">
    <citation type="submission" date="2019-05" db="EMBL/GenBank/DDBJ databases">
        <title>Arcobacter cibarius and Arcobacter thereius providing challenges in identification an antibiotic susceptibility and Quinolone resistance.</title>
        <authorList>
            <person name="Busch A."/>
            <person name="Hanel I."/>
            <person name="Hotzel H."/>
            <person name="Tomaso H."/>
        </authorList>
    </citation>
    <scope>NUCLEOTIDE SEQUENCE [LARGE SCALE GENOMIC DNA]</scope>
    <source>
        <strain evidence="3 5">17CS1191_2</strain>
    </source>
</reference>
<dbReference type="AlphaFoldDB" id="A0A1C0B1M5"/>
<evidence type="ECO:0000313" key="2">
    <source>
        <dbReference type="EMBL" id="OCL97910.1"/>
    </source>
</evidence>
<dbReference type="Proteomes" id="UP000308001">
    <property type="component" value="Unassembled WGS sequence"/>
</dbReference>
<dbReference type="RefSeq" id="WP_066184713.1">
    <property type="nucleotide sequence ID" value="NZ_LCUJ01000008.1"/>
</dbReference>
<proteinExistence type="predicted"/>
<evidence type="ECO:0008006" key="6">
    <source>
        <dbReference type="Google" id="ProtNLM"/>
    </source>
</evidence>
<sequence>MELGLRANIDQFKDNNTVQMQQIKESNLSAKADEKKELQEIQKQENKQVDEKNKLNEVKNEQTKESTFEVVISNTNFGFNLNSRDFFVKVARGNVENQYPTEEMMKTKARLLAFNKESIQSIEN</sequence>
<evidence type="ECO:0000313" key="4">
    <source>
        <dbReference type="Proteomes" id="UP000093281"/>
    </source>
</evidence>
<dbReference type="OrthoDB" id="5344162at2"/>
<accession>A0A1C0B1M5</accession>
<dbReference type="Proteomes" id="UP000093281">
    <property type="component" value="Unassembled WGS sequence"/>
</dbReference>
<protein>
    <recommendedName>
        <fullName evidence="6">FlaG family protein</fullName>
    </recommendedName>
</protein>
<dbReference type="EMBL" id="VBUF01000005">
    <property type="protein sequence ID" value="TLS71131.1"/>
    <property type="molecule type" value="Genomic_DNA"/>
</dbReference>
<reference evidence="4" key="1">
    <citation type="submission" date="2015-05" db="EMBL/GenBank/DDBJ databases">
        <authorList>
            <person name="Rovetto F."/>
            <person name="Cocolin L."/>
            <person name="Illeghems K."/>
            <person name="Van Nieuwerburgh F."/>
            <person name="Houf K."/>
        </authorList>
    </citation>
    <scope>NUCLEOTIDE SEQUENCE [LARGE SCALE GENOMIC DNA]</scope>
    <source>
        <strain evidence="4">DU22</strain>
    </source>
</reference>
<keyword evidence="1" id="KW-0175">Coiled coil</keyword>
<comment type="caution">
    <text evidence="3">The sequence shown here is derived from an EMBL/GenBank/DDBJ whole genome shotgun (WGS) entry which is preliminary data.</text>
</comment>
<evidence type="ECO:0000313" key="5">
    <source>
        <dbReference type="Proteomes" id="UP000308001"/>
    </source>
</evidence>